<dbReference type="GO" id="GO:0016070">
    <property type="term" value="P:RNA metabolic process"/>
    <property type="evidence" value="ECO:0007669"/>
    <property type="project" value="UniProtKB-ARBA"/>
</dbReference>
<sequence>MSPVDDTFITGSLDKTIRLWDLRSPNCQGLMHLQGKPVCSFDPEGLIFAAGVNSEIVTLYDLRSFDKGPFATFKMMPDRTCEWTGLKFSNDGKLILVSTNGGTLRLLDAFKGVVLHSFMGYNNSKGVMLEASFTPDSQFIMIGSEDGKIHVWNAESGMKVAVLDGKHTGPVTCLQFNPKFMTFASGCSNMVSSLATRIGIFKNSDSRILCVLSKK</sequence>
<dbReference type="AlphaFoldDB" id="A0A444V200"/>
<organism evidence="8 9">
    <name type="scientific">Acipenser ruthenus</name>
    <name type="common">Sterlet sturgeon</name>
    <dbReference type="NCBI Taxonomy" id="7906"/>
    <lineage>
        <taxon>Eukaryota</taxon>
        <taxon>Metazoa</taxon>
        <taxon>Chordata</taxon>
        <taxon>Craniata</taxon>
        <taxon>Vertebrata</taxon>
        <taxon>Euteleostomi</taxon>
        <taxon>Actinopterygii</taxon>
        <taxon>Chondrostei</taxon>
        <taxon>Acipenseriformes</taxon>
        <taxon>Acipenseridae</taxon>
        <taxon>Acipenser</taxon>
    </lineage>
</organism>
<evidence type="ECO:0000256" key="5">
    <source>
        <dbReference type="ARBA" id="ARBA00023242"/>
    </source>
</evidence>
<evidence type="ECO:0000313" key="8">
    <source>
        <dbReference type="EMBL" id="RXM94414.1"/>
    </source>
</evidence>
<dbReference type="GO" id="GO:0048188">
    <property type="term" value="C:Set1C/COMPASS complex"/>
    <property type="evidence" value="ECO:0007669"/>
    <property type="project" value="TreeGrafter"/>
</dbReference>
<keyword evidence="5" id="KW-0539">Nucleus</keyword>
<reference evidence="8 9" key="1">
    <citation type="submission" date="2019-01" db="EMBL/GenBank/DDBJ databases">
        <title>Draft Genome and Complete Hox-Cluster Characterization of the Sterlet Sturgeon (Acipenser ruthenus).</title>
        <authorList>
            <person name="Wei Q."/>
        </authorList>
    </citation>
    <scope>NUCLEOTIDE SEQUENCE [LARGE SCALE GENOMIC DNA]</scope>
    <source>
        <strain evidence="8">WHYD16114868_AA</strain>
        <tissue evidence="8">Blood</tissue>
    </source>
</reference>
<feature type="repeat" description="WD" evidence="6">
    <location>
        <begin position="1"/>
        <end position="24"/>
    </location>
</feature>
<dbReference type="Pfam" id="PF12894">
    <property type="entry name" value="ANAPC4_WD40"/>
    <property type="match status" value="1"/>
</dbReference>
<dbReference type="InterPro" id="IPR001680">
    <property type="entry name" value="WD40_rpt"/>
</dbReference>
<dbReference type="PROSITE" id="PS50082">
    <property type="entry name" value="WD_REPEATS_2"/>
    <property type="match status" value="2"/>
</dbReference>
<proteinExistence type="inferred from homology"/>
<dbReference type="InterPro" id="IPR019775">
    <property type="entry name" value="WD40_repeat_CS"/>
</dbReference>
<dbReference type="EMBL" id="SCEB01003408">
    <property type="protein sequence ID" value="RXM94414.1"/>
    <property type="molecule type" value="Genomic_DNA"/>
</dbReference>
<dbReference type="InterPro" id="IPR036322">
    <property type="entry name" value="WD40_repeat_dom_sf"/>
</dbReference>
<comment type="similarity">
    <text evidence="2">Belongs to the WD repeat SWD2 family.</text>
</comment>
<dbReference type="PROSITE" id="PS00678">
    <property type="entry name" value="WD_REPEATS_1"/>
    <property type="match status" value="1"/>
</dbReference>
<keyword evidence="4" id="KW-0677">Repeat</keyword>
<dbReference type="SUPFAM" id="SSF50978">
    <property type="entry name" value="WD40 repeat-like"/>
    <property type="match status" value="1"/>
</dbReference>
<evidence type="ECO:0000256" key="6">
    <source>
        <dbReference type="PROSITE-ProRule" id="PRU00221"/>
    </source>
</evidence>
<accession>A0A444V200</accession>
<dbReference type="InterPro" id="IPR024977">
    <property type="entry name" value="Apc4-like_WD40_dom"/>
</dbReference>
<evidence type="ECO:0000256" key="4">
    <source>
        <dbReference type="ARBA" id="ARBA00022737"/>
    </source>
</evidence>
<dbReference type="Pfam" id="PF00400">
    <property type="entry name" value="WD40"/>
    <property type="match status" value="2"/>
</dbReference>
<dbReference type="Proteomes" id="UP000289886">
    <property type="component" value="Unassembled WGS sequence"/>
</dbReference>
<feature type="domain" description="Anaphase-promoting complex subunit 4-like WD40" evidence="7">
    <location>
        <begin position="77"/>
        <end position="119"/>
    </location>
</feature>
<gene>
    <name evidence="8" type="ORF">EOD39_18021</name>
</gene>
<comment type="caution">
    <text evidence="8">The sequence shown here is derived from an EMBL/GenBank/DDBJ whole genome shotgun (WGS) entry which is preliminary data.</text>
</comment>
<dbReference type="InterPro" id="IPR037867">
    <property type="entry name" value="Swd2/WDR82"/>
</dbReference>
<evidence type="ECO:0000256" key="1">
    <source>
        <dbReference type="ARBA" id="ARBA00004123"/>
    </source>
</evidence>
<dbReference type="InterPro" id="IPR015943">
    <property type="entry name" value="WD40/YVTN_repeat-like_dom_sf"/>
</dbReference>
<protein>
    <submittedName>
        <fullName evidence="8">WD repeat-containing protein 82</fullName>
    </submittedName>
</protein>
<evidence type="ECO:0000256" key="2">
    <source>
        <dbReference type="ARBA" id="ARBA00005616"/>
    </source>
</evidence>
<feature type="repeat" description="WD" evidence="6">
    <location>
        <begin position="121"/>
        <end position="162"/>
    </location>
</feature>
<dbReference type="SMART" id="SM00320">
    <property type="entry name" value="WD40"/>
    <property type="match status" value="4"/>
</dbReference>
<keyword evidence="3 6" id="KW-0853">WD repeat</keyword>
<dbReference type="PANTHER" id="PTHR19861:SF0">
    <property type="entry name" value="WD REPEAT-CONTAINING PROTEIN 82"/>
    <property type="match status" value="1"/>
</dbReference>
<comment type="subcellular location">
    <subcellularLocation>
        <location evidence="1">Nucleus</location>
    </subcellularLocation>
</comment>
<dbReference type="Gene3D" id="2.130.10.10">
    <property type="entry name" value="YVTN repeat-like/Quinoprotein amine dehydrogenase"/>
    <property type="match status" value="2"/>
</dbReference>
<name>A0A444V200_ACIRT</name>
<evidence type="ECO:0000259" key="7">
    <source>
        <dbReference type="Pfam" id="PF12894"/>
    </source>
</evidence>
<dbReference type="PANTHER" id="PTHR19861">
    <property type="entry name" value="WD40 REPEAT PROTEIN SWD2"/>
    <property type="match status" value="1"/>
</dbReference>
<evidence type="ECO:0000256" key="3">
    <source>
        <dbReference type="ARBA" id="ARBA00022574"/>
    </source>
</evidence>
<keyword evidence="9" id="KW-1185">Reference proteome</keyword>
<dbReference type="GO" id="GO:0003682">
    <property type="term" value="F:chromatin binding"/>
    <property type="evidence" value="ECO:0007669"/>
    <property type="project" value="TreeGrafter"/>
</dbReference>
<evidence type="ECO:0000313" key="9">
    <source>
        <dbReference type="Proteomes" id="UP000289886"/>
    </source>
</evidence>
<dbReference type="FunFam" id="2.130.10.10:FF:000117">
    <property type="entry name" value="WD repeat-containing protein 82"/>
    <property type="match status" value="1"/>
</dbReference>
<dbReference type="PROSITE" id="PS50294">
    <property type="entry name" value="WD_REPEATS_REGION"/>
    <property type="match status" value="2"/>
</dbReference>